<evidence type="ECO:0000313" key="3">
    <source>
        <dbReference type="Proteomes" id="UP000262607"/>
    </source>
</evidence>
<reference evidence="2 3" key="1">
    <citation type="submission" date="2014-06" db="EMBL/GenBank/DDBJ databases">
        <title>Genome sequence of the intracellular symbiont Blattabacterium cuenoti, strain CPU2 from the wood feeding cockroach Cryptocercus punctulatus.</title>
        <authorList>
            <person name="Kinjo Y."/>
            <person name="Ohkuma M."/>
            <person name="Tokuda G."/>
        </authorList>
    </citation>
    <scope>NUCLEOTIDE SEQUENCE [LARGE SCALE GENOMIC DNA]</scope>
    <source>
        <strain evidence="2 3">CPU2</strain>
    </source>
</reference>
<sequence length="72" mass="8590">MNIIHIFLLKSIRIYQIGISPWIGKHCRYIPTCSDYMIQSLIKYSFYKAILISLKRIFRCYPWGNSGYDPIK</sequence>
<dbReference type="PANTHER" id="PTHR33383:SF1">
    <property type="entry name" value="MEMBRANE PROTEIN INSERTION EFFICIENCY FACTOR-RELATED"/>
    <property type="match status" value="1"/>
</dbReference>
<dbReference type="HAMAP" id="MF_00386">
    <property type="entry name" value="UPF0161_YidD"/>
    <property type="match status" value="1"/>
</dbReference>
<dbReference type="GO" id="GO:0005886">
    <property type="term" value="C:plasma membrane"/>
    <property type="evidence" value="ECO:0007669"/>
    <property type="project" value="UniProtKB-SubCell"/>
</dbReference>
<comment type="function">
    <text evidence="1">Could be involved in insertion of integral membrane proteins into the membrane.</text>
</comment>
<dbReference type="GeneID" id="66556483"/>
<dbReference type="PANTHER" id="PTHR33383">
    <property type="entry name" value="MEMBRANE PROTEIN INSERTION EFFICIENCY FACTOR-RELATED"/>
    <property type="match status" value="1"/>
</dbReference>
<dbReference type="Pfam" id="PF01809">
    <property type="entry name" value="YidD"/>
    <property type="match status" value="1"/>
</dbReference>
<proteinExistence type="inferred from homology"/>
<evidence type="ECO:0000256" key="1">
    <source>
        <dbReference type="HAMAP-Rule" id="MF_00386"/>
    </source>
</evidence>
<protein>
    <recommendedName>
        <fullName evidence="1">Putative membrane protein insertion efficiency factor</fullName>
    </recommendedName>
</protein>
<name>A0AAD1FRN1_9FLAO</name>
<dbReference type="AlphaFoldDB" id="A0AAD1FRN1"/>
<comment type="similarity">
    <text evidence="1">Belongs to the UPF0161 family.</text>
</comment>
<dbReference type="InterPro" id="IPR002696">
    <property type="entry name" value="Membr_insert_effic_factor_YidD"/>
</dbReference>
<dbReference type="SMART" id="SM01234">
    <property type="entry name" value="Haemolytic"/>
    <property type="match status" value="1"/>
</dbReference>
<dbReference type="RefSeq" id="WP_110548490.1">
    <property type="nucleotide sequence ID" value="NZ_AP014610.1"/>
</dbReference>
<gene>
    <name evidence="2" type="ORF">CPU2_585</name>
</gene>
<accession>A0AAD1FRN1</accession>
<comment type="subcellular location">
    <subcellularLocation>
        <location evidence="1">Cell membrane</location>
        <topology evidence="1">Peripheral membrane protein</topology>
        <orientation evidence="1">Cytoplasmic side</orientation>
    </subcellularLocation>
</comment>
<keyword evidence="1" id="KW-0472">Membrane</keyword>
<dbReference type="EMBL" id="AP014610">
    <property type="protein sequence ID" value="BBA18057.1"/>
    <property type="molecule type" value="Genomic_DNA"/>
</dbReference>
<evidence type="ECO:0000313" key="2">
    <source>
        <dbReference type="EMBL" id="BBA18057.1"/>
    </source>
</evidence>
<keyword evidence="1" id="KW-1003">Cell membrane</keyword>
<organism evidence="2 3">
    <name type="scientific">Blattabacterium punctulatus CPU2</name>
    <dbReference type="NCBI Taxonomy" id="1457032"/>
    <lineage>
        <taxon>Bacteria</taxon>
        <taxon>Pseudomonadati</taxon>
        <taxon>Bacteroidota</taxon>
        <taxon>Flavobacteriia</taxon>
        <taxon>Flavobacteriales</taxon>
        <taxon>Blattabacteriaceae</taxon>
        <taxon>Blattabacterium</taxon>
    </lineage>
</organism>
<dbReference type="Proteomes" id="UP000262607">
    <property type="component" value="Chromosome"/>
</dbReference>
<dbReference type="NCBIfam" id="TIGR00278">
    <property type="entry name" value="membrane protein insertion efficiency factor YidD"/>
    <property type="match status" value="1"/>
</dbReference>